<feature type="transmembrane region" description="Helical" evidence="2">
    <location>
        <begin position="235"/>
        <end position="253"/>
    </location>
</feature>
<feature type="transmembrane region" description="Helical" evidence="2">
    <location>
        <begin position="265"/>
        <end position="284"/>
    </location>
</feature>
<feature type="transmembrane region" description="Helical" evidence="2">
    <location>
        <begin position="296"/>
        <end position="319"/>
    </location>
</feature>
<feature type="transmembrane region" description="Helical" evidence="2">
    <location>
        <begin position="70"/>
        <end position="91"/>
    </location>
</feature>
<keyword evidence="2" id="KW-0812">Transmembrane</keyword>
<dbReference type="EMBL" id="CP036432">
    <property type="protein sequence ID" value="QDV87686.1"/>
    <property type="molecule type" value="Genomic_DNA"/>
</dbReference>
<reference evidence="4 5" key="1">
    <citation type="submission" date="2019-02" db="EMBL/GenBank/DDBJ databases">
        <title>Deep-cultivation of Planctomycetes and their phenomic and genomic characterization uncovers novel biology.</title>
        <authorList>
            <person name="Wiegand S."/>
            <person name="Jogler M."/>
            <person name="Boedeker C."/>
            <person name="Pinto D."/>
            <person name="Vollmers J."/>
            <person name="Rivas-Marin E."/>
            <person name="Kohn T."/>
            <person name="Peeters S.H."/>
            <person name="Heuer A."/>
            <person name="Rast P."/>
            <person name="Oberbeckmann S."/>
            <person name="Bunk B."/>
            <person name="Jeske O."/>
            <person name="Meyerdierks A."/>
            <person name="Storesund J.E."/>
            <person name="Kallscheuer N."/>
            <person name="Luecker S."/>
            <person name="Lage O.M."/>
            <person name="Pohl T."/>
            <person name="Merkel B.J."/>
            <person name="Hornburger P."/>
            <person name="Mueller R.-W."/>
            <person name="Bruemmer F."/>
            <person name="Labrenz M."/>
            <person name="Spormann A.M."/>
            <person name="Op den Camp H."/>
            <person name="Overmann J."/>
            <person name="Amann R."/>
            <person name="Jetten M.S.M."/>
            <person name="Mascher T."/>
            <person name="Medema M.H."/>
            <person name="Devos D.P."/>
            <person name="Kaster A.-K."/>
            <person name="Ovreas L."/>
            <person name="Rohde M."/>
            <person name="Galperin M.Y."/>
            <person name="Jogler C."/>
        </authorList>
    </citation>
    <scope>NUCLEOTIDE SEQUENCE [LARGE SCALE GENOMIC DNA]</scope>
    <source>
        <strain evidence="4 5">TBK1r</strain>
    </source>
</reference>
<dbReference type="InterPro" id="IPR050623">
    <property type="entry name" value="Glucan_succinyl_AcylTrfase"/>
</dbReference>
<organism evidence="4 5">
    <name type="scientific">Stieleria magnilauensis</name>
    <dbReference type="NCBI Taxonomy" id="2527963"/>
    <lineage>
        <taxon>Bacteria</taxon>
        <taxon>Pseudomonadati</taxon>
        <taxon>Planctomycetota</taxon>
        <taxon>Planctomycetia</taxon>
        <taxon>Pirellulales</taxon>
        <taxon>Pirellulaceae</taxon>
        <taxon>Stieleria</taxon>
    </lineage>
</organism>
<evidence type="ECO:0000313" key="4">
    <source>
        <dbReference type="EMBL" id="QDV87686.1"/>
    </source>
</evidence>
<name>A0ABX5Y0X7_9BACT</name>
<dbReference type="InterPro" id="IPR002656">
    <property type="entry name" value="Acyl_transf_3_dom"/>
</dbReference>
<sequence length="433" mass="47679">MRVIRPDQPTQTPSPYLPPTQPDAIVGFDALRAFAALAVVALHAGVPYARHPMPGLVWPVWDTSSRIVDAVFWSIEVIIMPLFLMMAGFLLCRSSRRDSPNRLIQSKAKRLLIPLAFGIVVILPISLYIWTAGLVVEGVVPAIKLKSLKFPTPISEQIWGLSHLWFLLYVFLYVVVAACLIQTASRTPFARISQAVSRPKVLLAILACVAVTTLAAAPQVVWGFQHAFLPVPSKWIYSGVFFAAGYGLAIHDGQLQWVARSSPRLLSLGVVLLSTSVLLGTWSLEHSLGGPTPNHAATFLMALLTVAAAGTITLGSIGASTRYITHVPRPILYVASASFWIYLVHHPLLGLIHCDIKWLWPAASPLVKMSVSFFTATSLSLLMYESFVRRTRFGQWLGFSHREKPKPATVQTDQETTLPIPRRVPETETRRAA</sequence>
<evidence type="ECO:0000256" key="1">
    <source>
        <dbReference type="SAM" id="MobiDB-lite"/>
    </source>
</evidence>
<protein>
    <submittedName>
        <fullName evidence="4">Glucans biosynthesis protein</fullName>
    </submittedName>
</protein>
<keyword evidence="2" id="KW-0472">Membrane</keyword>
<keyword evidence="5" id="KW-1185">Reference proteome</keyword>
<feature type="transmembrane region" description="Helical" evidence="2">
    <location>
        <begin position="30"/>
        <end position="50"/>
    </location>
</feature>
<feature type="transmembrane region" description="Helical" evidence="2">
    <location>
        <begin position="331"/>
        <end position="352"/>
    </location>
</feature>
<keyword evidence="2" id="KW-1133">Transmembrane helix</keyword>
<dbReference type="PANTHER" id="PTHR36927:SF1">
    <property type="entry name" value="MDO-LIKE PROTEIN"/>
    <property type="match status" value="1"/>
</dbReference>
<feature type="region of interest" description="Disordered" evidence="1">
    <location>
        <begin position="404"/>
        <end position="433"/>
    </location>
</feature>
<proteinExistence type="predicted"/>
<gene>
    <name evidence="4" type="ORF">TBK1r_67170</name>
</gene>
<accession>A0ABX5Y0X7</accession>
<evidence type="ECO:0000313" key="5">
    <source>
        <dbReference type="Proteomes" id="UP000318081"/>
    </source>
</evidence>
<evidence type="ECO:0000259" key="3">
    <source>
        <dbReference type="Pfam" id="PF01757"/>
    </source>
</evidence>
<feature type="transmembrane region" description="Helical" evidence="2">
    <location>
        <begin position="201"/>
        <end position="223"/>
    </location>
</feature>
<dbReference type="RefSeq" id="WP_419580597.1">
    <property type="nucleotide sequence ID" value="NZ_CP036432.1"/>
</dbReference>
<feature type="domain" description="Acyltransferase 3" evidence="3">
    <location>
        <begin position="26"/>
        <end position="384"/>
    </location>
</feature>
<dbReference type="PANTHER" id="PTHR36927">
    <property type="entry name" value="BLR4337 PROTEIN"/>
    <property type="match status" value="1"/>
</dbReference>
<feature type="transmembrane region" description="Helical" evidence="2">
    <location>
        <begin position="158"/>
        <end position="181"/>
    </location>
</feature>
<dbReference type="Pfam" id="PF01757">
    <property type="entry name" value="Acyl_transf_3"/>
    <property type="match status" value="1"/>
</dbReference>
<feature type="transmembrane region" description="Helical" evidence="2">
    <location>
        <begin position="358"/>
        <end position="384"/>
    </location>
</feature>
<feature type="compositionally biased region" description="Basic and acidic residues" evidence="1">
    <location>
        <begin position="423"/>
        <end position="433"/>
    </location>
</feature>
<dbReference type="Proteomes" id="UP000318081">
    <property type="component" value="Chromosome"/>
</dbReference>
<evidence type="ECO:0000256" key="2">
    <source>
        <dbReference type="SAM" id="Phobius"/>
    </source>
</evidence>
<feature type="transmembrane region" description="Helical" evidence="2">
    <location>
        <begin position="111"/>
        <end position="130"/>
    </location>
</feature>